<evidence type="ECO:0000313" key="7">
    <source>
        <dbReference type="EMBL" id="OUL59634.1"/>
    </source>
</evidence>
<dbReference type="PANTHER" id="PTHR30086">
    <property type="entry name" value="ARGININE EXPORTER PROTEIN ARGO"/>
    <property type="match status" value="1"/>
</dbReference>
<name>A0A244CVP8_PSEDV</name>
<dbReference type="RefSeq" id="WP_086743026.1">
    <property type="nucleotide sequence ID" value="NZ_MWPV01000001.1"/>
</dbReference>
<protein>
    <recommendedName>
        <fullName evidence="9">Lysine transporter LysE</fullName>
    </recommendedName>
</protein>
<dbReference type="PIRSF" id="PIRSF006324">
    <property type="entry name" value="LeuE"/>
    <property type="match status" value="1"/>
</dbReference>
<feature type="transmembrane region" description="Helical" evidence="6">
    <location>
        <begin position="148"/>
        <end position="168"/>
    </location>
</feature>
<dbReference type="OrthoDB" id="9804822at2"/>
<evidence type="ECO:0000313" key="8">
    <source>
        <dbReference type="Proteomes" id="UP000194841"/>
    </source>
</evidence>
<feature type="transmembrane region" description="Helical" evidence="6">
    <location>
        <begin position="6"/>
        <end position="28"/>
    </location>
</feature>
<feature type="transmembrane region" description="Helical" evidence="6">
    <location>
        <begin position="40"/>
        <end position="65"/>
    </location>
</feature>
<evidence type="ECO:0000256" key="4">
    <source>
        <dbReference type="ARBA" id="ARBA00022989"/>
    </source>
</evidence>
<reference evidence="7 8" key="1">
    <citation type="submission" date="2017-02" db="EMBL/GenBank/DDBJ databases">
        <title>Pseudoalteromonas ulvae TC14 Genome.</title>
        <authorList>
            <person name="Molmeret M."/>
        </authorList>
    </citation>
    <scope>NUCLEOTIDE SEQUENCE [LARGE SCALE GENOMIC DNA]</scope>
    <source>
        <strain evidence="7">TC14</strain>
    </source>
</reference>
<comment type="subcellular location">
    <subcellularLocation>
        <location evidence="1">Cell membrane</location>
        <topology evidence="1">Multi-pass membrane protein</topology>
    </subcellularLocation>
</comment>
<dbReference type="GO" id="GO:0015171">
    <property type="term" value="F:amino acid transmembrane transporter activity"/>
    <property type="evidence" value="ECO:0007669"/>
    <property type="project" value="TreeGrafter"/>
</dbReference>
<dbReference type="GO" id="GO:0005886">
    <property type="term" value="C:plasma membrane"/>
    <property type="evidence" value="ECO:0007669"/>
    <property type="project" value="UniProtKB-SubCell"/>
</dbReference>
<keyword evidence="8" id="KW-1185">Reference proteome</keyword>
<feature type="transmembrane region" description="Helical" evidence="6">
    <location>
        <begin position="112"/>
        <end position="136"/>
    </location>
</feature>
<keyword evidence="4 6" id="KW-1133">Transmembrane helix</keyword>
<feature type="transmembrane region" description="Helical" evidence="6">
    <location>
        <begin position="71"/>
        <end position="91"/>
    </location>
</feature>
<organism evidence="7 8">
    <name type="scientific">Pseudoalteromonas ulvae</name>
    <dbReference type="NCBI Taxonomy" id="107327"/>
    <lineage>
        <taxon>Bacteria</taxon>
        <taxon>Pseudomonadati</taxon>
        <taxon>Pseudomonadota</taxon>
        <taxon>Gammaproteobacteria</taxon>
        <taxon>Alteromonadales</taxon>
        <taxon>Pseudoalteromonadaceae</taxon>
        <taxon>Pseudoalteromonas</taxon>
    </lineage>
</organism>
<sequence length="204" mass="21694">MTATSLLTLFTAMFVLALVPGPVVFAVIARAFSSGLKHALYLILGVLFGDFVFIILALFGLSALAQMMGETFVIIKYLSAAYLIWLGVSLLRAKTSQITLETPDHNASRADFLTGFIIALGNPKAIIFYVGFFPAFVDISKVTLQDTALILLVATLAFGSVNLAYALIASKAKQTFTSTKASNVINKTAGSLMVMTGALIAVNN</sequence>
<evidence type="ECO:0000256" key="1">
    <source>
        <dbReference type="ARBA" id="ARBA00004651"/>
    </source>
</evidence>
<keyword evidence="3 6" id="KW-0812">Transmembrane</keyword>
<dbReference type="AlphaFoldDB" id="A0A244CVP8"/>
<dbReference type="Proteomes" id="UP000194841">
    <property type="component" value="Unassembled WGS sequence"/>
</dbReference>
<evidence type="ECO:0000256" key="6">
    <source>
        <dbReference type="SAM" id="Phobius"/>
    </source>
</evidence>
<accession>A0A244CVP8</accession>
<dbReference type="PANTHER" id="PTHR30086:SF20">
    <property type="entry name" value="ARGININE EXPORTER PROTEIN ARGO-RELATED"/>
    <property type="match status" value="1"/>
</dbReference>
<evidence type="ECO:0000256" key="3">
    <source>
        <dbReference type="ARBA" id="ARBA00022692"/>
    </source>
</evidence>
<comment type="caution">
    <text evidence="7">The sequence shown here is derived from an EMBL/GenBank/DDBJ whole genome shotgun (WGS) entry which is preliminary data.</text>
</comment>
<evidence type="ECO:0000256" key="2">
    <source>
        <dbReference type="ARBA" id="ARBA00022475"/>
    </source>
</evidence>
<dbReference type="InterPro" id="IPR001123">
    <property type="entry name" value="LeuE-type"/>
</dbReference>
<keyword evidence="5 6" id="KW-0472">Membrane</keyword>
<keyword evidence="2" id="KW-1003">Cell membrane</keyword>
<gene>
    <name evidence="7" type="ORF">B1199_05210</name>
</gene>
<proteinExistence type="predicted"/>
<dbReference type="Pfam" id="PF01810">
    <property type="entry name" value="LysE"/>
    <property type="match status" value="1"/>
</dbReference>
<evidence type="ECO:0000256" key="5">
    <source>
        <dbReference type="ARBA" id="ARBA00023136"/>
    </source>
</evidence>
<dbReference type="EMBL" id="MWPV01000001">
    <property type="protein sequence ID" value="OUL59634.1"/>
    <property type="molecule type" value="Genomic_DNA"/>
</dbReference>
<evidence type="ECO:0008006" key="9">
    <source>
        <dbReference type="Google" id="ProtNLM"/>
    </source>
</evidence>